<dbReference type="Ensembl" id="ENSCCNT00000018706.1">
    <property type="protein sequence ID" value="ENSCCNP00000014254.1"/>
    <property type="gene ID" value="ENSCCNG00000014761.1"/>
</dbReference>
<dbReference type="PANTHER" id="PTHR36473">
    <property type="entry name" value="CHROMOSOME 3 OPEN READING FRAME 49"/>
    <property type="match status" value="1"/>
</dbReference>
<proteinExistence type="predicted"/>
<name>A0A8C0WR45_CASCN</name>
<feature type="compositionally biased region" description="Basic and acidic residues" evidence="1">
    <location>
        <begin position="58"/>
        <end position="71"/>
    </location>
</feature>
<dbReference type="PANTHER" id="PTHR36473:SF1">
    <property type="entry name" value="GENE 11100-RELATED"/>
    <property type="match status" value="1"/>
</dbReference>
<organism evidence="2">
    <name type="scientific">Castor canadensis</name>
    <name type="common">American beaver</name>
    <dbReference type="NCBI Taxonomy" id="51338"/>
    <lineage>
        <taxon>Eukaryota</taxon>
        <taxon>Metazoa</taxon>
        <taxon>Chordata</taxon>
        <taxon>Craniata</taxon>
        <taxon>Vertebrata</taxon>
        <taxon>Euteleostomi</taxon>
        <taxon>Mammalia</taxon>
        <taxon>Eutheria</taxon>
        <taxon>Euarchontoglires</taxon>
        <taxon>Glires</taxon>
        <taxon>Rodentia</taxon>
        <taxon>Castorimorpha</taxon>
        <taxon>Castoridae</taxon>
        <taxon>Castor</taxon>
    </lineage>
</organism>
<feature type="region of interest" description="Disordered" evidence="1">
    <location>
        <begin position="57"/>
        <end position="79"/>
    </location>
</feature>
<evidence type="ECO:0000313" key="2">
    <source>
        <dbReference type="Ensembl" id="ENSCCNP00000014254.1"/>
    </source>
</evidence>
<sequence length="292" mass="33324">MDHPPLYLPEPLKVAYGKIGQYQRFQQPKKKNAFKRKGIERWHRAVSTNLVKQNVLVPKEESSSESDKGFHESQQNQKRHLMKKVKTALGRMLSCKGSSKAVSTSQEGTTNQKEALLSNTQSLLPRILKELPSPKLFAKLRMRKLSQNATIQLDVVEAETEAITQGNTLLRARRTTKRLSVISLPSGLQKVPYSSKKRHFPALKKKKRGMENILRKSDLTVGKLQMQVDGLIETVTDTSMKLLAQRHAELQQCEFLGDEILQSSKQFQRISKRATRKYRLKNVCFPCTCCCF</sequence>
<protein>
    <submittedName>
        <fullName evidence="2">Uncharacterized protein</fullName>
    </submittedName>
</protein>
<dbReference type="GeneID" id="141411519"/>
<reference evidence="2" key="1">
    <citation type="submission" date="2023-09" db="UniProtKB">
        <authorList>
            <consortium name="Ensembl"/>
        </authorList>
    </citation>
    <scope>IDENTIFICATION</scope>
</reference>
<evidence type="ECO:0000256" key="1">
    <source>
        <dbReference type="SAM" id="MobiDB-lite"/>
    </source>
</evidence>
<accession>A0A8C0WR45</accession>
<dbReference type="InterPro" id="IPR055322">
    <property type="entry name" value="C3orf49-like"/>
</dbReference>
<dbReference type="AlphaFoldDB" id="A0A8C0WR45"/>
<dbReference type="RefSeq" id="XP_073900236.1">
    <property type="nucleotide sequence ID" value="XM_074044135.1"/>
</dbReference>